<name>A0A093UTT7_TALMA</name>
<sequence length="23" mass="2769">MSWNIDSQARNRRYCTSFPLIPI</sequence>
<accession>A0A093UTT7</accession>
<evidence type="ECO:0000313" key="1">
    <source>
        <dbReference type="EMBL" id="KFX43712.1"/>
    </source>
</evidence>
<dbReference type="AlphaFoldDB" id="A0A093UTT7"/>
<dbReference type="HOGENOM" id="CLU_3423344_0_0_1"/>
<dbReference type="EMBL" id="JPOX01000033">
    <property type="protein sequence ID" value="KFX43712.1"/>
    <property type="molecule type" value="Genomic_DNA"/>
</dbReference>
<gene>
    <name evidence="1" type="ORF">GQ26_0330510</name>
</gene>
<reference evidence="1" key="1">
    <citation type="journal article" date="2014" name="PLoS Genet.">
        <title>Signature Gene Expression Reveals Novel Clues to the Molecular Mechanisms of Dimorphic Transition in Penicillium marneffei.</title>
        <authorList>
            <person name="Yang E."/>
            <person name="Wang G."/>
            <person name="Cai J."/>
            <person name="Woo P.C."/>
            <person name="Lau S.K."/>
            <person name="Yuen K.-Y."/>
            <person name="Chow W.-N."/>
            <person name="Lin X."/>
        </authorList>
    </citation>
    <scope>NUCLEOTIDE SEQUENCE [LARGE SCALE GENOMIC DNA]</scope>
    <source>
        <strain evidence="1">PM1</strain>
    </source>
</reference>
<protein>
    <submittedName>
        <fullName evidence="1">Uncharacterized protein</fullName>
    </submittedName>
</protein>
<proteinExistence type="predicted"/>
<organism evidence="1">
    <name type="scientific">Talaromyces marneffei PM1</name>
    <dbReference type="NCBI Taxonomy" id="1077442"/>
    <lineage>
        <taxon>Eukaryota</taxon>
        <taxon>Fungi</taxon>
        <taxon>Dikarya</taxon>
        <taxon>Ascomycota</taxon>
        <taxon>Pezizomycotina</taxon>
        <taxon>Eurotiomycetes</taxon>
        <taxon>Eurotiomycetidae</taxon>
        <taxon>Eurotiales</taxon>
        <taxon>Trichocomaceae</taxon>
        <taxon>Talaromyces</taxon>
        <taxon>Talaromyces sect. Talaromyces</taxon>
    </lineage>
</organism>
<comment type="caution">
    <text evidence="1">The sequence shown here is derived from an EMBL/GenBank/DDBJ whole genome shotgun (WGS) entry which is preliminary data.</text>
</comment>